<keyword evidence="3" id="KW-1185">Reference proteome</keyword>
<gene>
    <name evidence="2" type="ORF">FU658_07230</name>
</gene>
<protein>
    <recommendedName>
        <fullName evidence="4">Peptidase MA-like domain-containing protein</fullName>
    </recommendedName>
</protein>
<feature type="signal peptide" evidence="1">
    <location>
        <begin position="1"/>
        <end position="33"/>
    </location>
</feature>
<sequence>MMAARERGLKMRWTRIVSSALLVACLAWAPARAADYRVEYHVAFEPERGVARVRIDYRPGEGRVSEFDFNVGTSRYRNASGDGELEVAQGRMVWNPPADGGSLSYEYRVDRRRRGAGYDARMTPDWVLMRGDHLVPAAVVTSSRGAASDASLHFELPEGWSAVETGWPPRGEAATFTIDNPERRFDRPTGWMIAGDLGIRREQHRDVEVVVAAPRGDGMRRNEILGMTNLVLPEMRDAFGIMPEKLLIVGAGDPMWRGGLSGPNSLYMHSDRPLISENATSTLVHELVHMVTRVQGNQEQWIAEGTAEYYSLELMRRVGLISESRFERALEWMRNRGEGVRTLRDVRAHGPKTARAVILFHELAGEIQEASDGERSLDDVMRRLIEVRVPSLHDLREAAEAVIGRPSTTLDSPLLD</sequence>
<evidence type="ECO:0000313" key="2">
    <source>
        <dbReference type="EMBL" id="TXK62695.1"/>
    </source>
</evidence>
<dbReference type="AlphaFoldDB" id="A0A5C8KRU3"/>
<evidence type="ECO:0008006" key="4">
    <source>
        <dbReference type="Google" id="ProtNLM"/>
    </source>
</evidence>
<dbReference type="Proteomes" id="UP000321248">
    <property type="component" value="Unassembled WGS sequence"/>
</dbReference>
<keyword evidence="1" id="KW-0732">Signal</keyword>
<proteinExistence type="predicted"/>
<dbReference type="EMBL" id="VRTS01000004">
    <property type="protein sequence ID" value="TXK62695.1"/>
    <property type="molecule type" value="Genomic_DNA"/>
</dbReference>
<organism evidence="2 3">
    <name type="scientific">Alkalisalibacterium limincola</name>
    <dbReference type="NCBI Taxonomy" id="2699169"/>
    <lineage>
        <taxon>Bacteria</taxon>
        <taxon>Pseudomonadati</taxon>
        <taxon>Pseudomonadota</taxon>
        <taxon>Gammaproteobacteria</taxon>
        <taxon>Lysobacterales</taxon>
        <taxon>Lysobacteraceae</taxon>
        <taxon>Alkalisalibacterium</taxon>
    </lineage>
</organism>
<dbReference type="OrthoDB" id="6382779at2"/>
<evidence type="ECO:0000256" key="1">
    <source>
        <dbReference type="SAM" id="SignalP"/>
    </source>
</evidence>
<accession>A0A5C8KRU3</accession>
<evidence type="ECO:0000313" key="3">
    <source>
        <dbReference type="Proteomes" id="UP000321248"/>
    </source>
</evidence>
<comment type="caution">
    <text evidence="2">The sequence shown here is derived from an EMBL/GenBank/DDBJ whole genome shotgun (WGS) entry which is preliminary data.</text>
</comment>
<name>A0A5C8KRU3_9GAMM</name>
<feature type="chain" id="PRO_5022711005" description="Peptidase MA-like domain-containing protein" evidence="1">
    <location>
        <begin position="34"/>
        <end position="416"/>
    </location>
</feature>
<reference evidence="2 3" key="1">
    <citation type="submission" date="2019-08" db="EMBL/GenBank/DDBJ databases">
        <authorList>
            <person name="Karlyshev A.V."/>
        </authorList>
    </citation>
    <scope>NUCLEOTIDE SEQUENCE [LARGE SCALE GENOMIC DNA]</scope>
    <source>
        <strain evidence="2 3">Alg18-2.2</strain>
    </source>
</reference>